<keyword evidence="1" id="KW-1133">Transmembrane helix</keyword>
<name>A0AAN9K5L9_CLITE</name>
<evidence type="ECO:0000313" key="2">
    <source>
        <dbReference type="EMBL" id="KAK7310391.1"/>
    </source>
</evidence>
<feature type="transmembrane region" description="Helical" evidence="1">
    <location>
        <begin position="189"/>
        <end position="208"/>
    </location>
</feature>
<keyword evidence="1" id="KW-0812">Transmembrane</keyword>
<sequence>MKRLRLLQLGYVKLTGDYEYLSKDLCWLCGRGYPLKCIPGNVYQKNLVAIDLKFSNLQIVWKEPQAIDVNLESATKPLIFLQLVFHRRLIVLFESVTSKSHDNNSNRCTKGWTCYDRSGAVLVLFLLTVLCDLLSVQIINYTRTTLQTYKQDTTSSLKDEKWQGLMSNLEPGDEVEVVIVLGHRFKAPAFALVAFFLLVGCPLVALFFRVGCSIGGKSSPVEINI</sequence>
<keyword evidence="1" id="KW-0472">Membrane</keyword>
<comment type="caution">
    <text evidence="2">The sequence shown here is derived from an EMBL/GenBank/DDBJ whole genome shotgun (WGS) entry which is preliminary data.</text>
</comment>
<evidence type="ECO:0000313" key="3">
    <source>
        <dbReference type="Proteomes" id="UP001359559"/>
    </source>
</evidence>
<proteinExistence type="predicted"/>
<dbReference type="Proteomes" id="UP001359559">
    <property type="component" value="Unassembled WGS sequence"/>
</dbReference>
<dbReference type="AlphaFoldDB" id="A0AAN9K5L9"/>
<protein>
    <submittedName>
        <fullName evidence="2">Uncharacterized protein</fullName>
    </submittedName>
</protein>
<reference evidence="2 3" key="1">
    <citation type="submission" date="2024-01" db="EMBL/GenBank/DDBJ databases">
        <title>The genomes of 5 underutilized Papilionoideae crops provide insights into root nodulation and disease resistance.</title>
        <authorList>
            <person name="Yuan L."/>
        </authorList>
    </citation>
    <scope>NUCLEOTIDE SEQUENCE [LARGE SCALE GENOMIC DNA]</scope>
    <source>
        <strain evidence="2">LY-2023</strain>
        <tissue evidence="2">Leaf</tissue>
    </source>
</reference>
<organism evidence="2 3">
    <name type="scientific">Clitoria ternatea</name>
    <name type="common">Butterfly pea</name>
    <dbReference type="NCBI Taxonomy" id="43366"/>
    <lineage>
        <taxon>Eukaryota</taxon>
        <taxon>Viridiplantae</taxon>
        <taxon>Streptophyta</taxon>
        <taxon>Embryophyta</taxon>
        <taxon>Tracheophyta</taxon>
        <taxon>Spermatophyta</taxon>
        <taxon>Magnoliopsida</taxon>
        <taxon>eudicotyledons</taxon>
        <taxon>Gunneridae</taxon>
        <taxon>Pentapetalae</taxon>
        <taxon>rosids</taxon>
        <taxon>fabids</taxon>
        <taxon>Fabales</taxon>
        <taxon>Fabaceae</taxon>
        <taxon>Papilionoideae</taxon>
        <taxon>50 kb inversion clade</taxon>
        <taxon>NPAAA clade</taxon>
        <taxon>indigoferoid/millettioid clade</taxon>
        <taxon>Phaseoleae</taxon>
        <taxon>Clitoria</taxon>
    </lineage>
</organism>
<keyword evidence="3" id="KW-1185">Reference proteome</keyword>
<feature type="transmembrane region" description="Helical" evidence="1">
    <location>
        <begin position="120"/>
        <end position="139"/>
    </location>
</feature>
<evidence type="ECO:0000256" key="1">
    <source>
        <dbReference type="SAM" id="Phobius"/>
    </source>
</evidence>
<gene>
    <name evidence="2" type="ORF">RJT34_07869</name>
</gene>
<accession>A0AAN9K5L9</accession>
<dbReference type="EMBL" id="JAYKXN010000002">
    <property type="protein sequence ID" value="KAK7310391.1"/>
    <property type="molecule type" value="Genomic_DNA"/>
</dbReference>